<dbReference type="GO" id="GO:0016491">
    <property type="term" value="F:oxidoreductase activity"/>
    <property type="evidence" value="ECO:0007669"/>
    <property type="project" value="UniProtKB-ARBA"/>
</dbReference>
<gene>
    <name evidence="2" type="ORF">ACFR9U_10990</name>
</gene>
<sequence>MSDDAAVEALFLRSDELADLATPAEYVDAVRDGYRQRGEGAPAEPRTKLLNEDPPGFFTSYLAILPETGAMGSYTYGAGFGARDAHFMLSLYDAESGEPLALLDGASLNPFKTGAAGAVGIDALANPEASSLAIIGSGAQARGQLRAAVTVRDLDRIDVYSPTKESRESFAAEMNEQLDPTVAAVASSAAAVEGADVVITATNASEPVFDGDLLEDGAHVTAMGQYDTQKREVDATTIERAKYVPDLRDRIHQDAGAFMQAVEEGVVTEDHVHAELGEVVAGHAPGRERSDDVTLFDSGGTAIETVAAAYMLYEKAVERGLGEPLAFARASDALTGR</sequence>
<dbReference type="Pfam" id="PF02423">
    <property type="entry name" value="OCD_Mu_crystall"/>
    <property type="match status" value="1"/>
</dbReference>
<dbReference type="InterPro" id="IPR023401">
    <property type="entry name" value="ODC_N"/>
</dbReference>
<protein>
    <submittedName>
        <fullName evidence="2">Ornithine cyclodeaminase family protein</fullName>
    </submittedName>
</protein>
<dbReference type="FunFam" id="3.40.50.720:FF:000311">
    <property type="entry name" value="Ornithine cyclodeaminase"/>
    <property type="match status" value="1"/>
</dbReference>
<organism evidence="2 3">
    <name type="scientific">Halorientalis brevis</name>
    <dbReference type="NCBI Taxonomy" id="1126241"/>
    <lineage>
        <taxon>Archaea</taxon>
        <taxon>Methanobacteriati</taxon>
        <taxon>Methanobacteriota</taxon>
        <taxon>Stenosarchaea group</taxon>
        <taxon>Halobacteria</taxon>
        <taxon>Halobacteriales</taxon>
        <taxon>Haloarculaceae</taxon>
        <taxon>Halorientalis</taxon>
    </lineage>
</organism>
<dbReference type="Gene3D" id="3.40.50.720">
    <property type="entry name" value="NAD(P)-binding Rossmann-like Domain"/>
    <property type="match status" value="1"/>
</dbReference>
<dbReference type="InterPro" id="IPR003462">
    <property type="entry name" value="ODC_Mu_crystall"/>
</dbReference>
<evidence type="ECO:0000313" key="2">
    <source>
        <dbReference type="EMBL" id="MFD1587511.1"/>
    </source>
</evidence>
<dbReference type="Gene3D" id="3.30.1780.10">
    <property type="entry name" value="ornithine cyclodeaminase, domain 1"/>
    <property type="match status" value="1"/>
</dbReference>
<dbReference type="GO" id="GO:0019752">
    <property type="term" value="P:carboxylic acid metabolic process"/>
    <property type="evidence" value="ECO:0007669"/>
    <property type="project" value="UniProtKB-ARBA"/>
</dbReference>
<comment type="similarity">
    <text evidence="1">Belongs to the ornithine cyclodeaminase/mu-crystallin family.</text>
</comment>
<evidence type="ECO:0000256" key="1">
    <source>
        <dbReference type="ARBA" id="ARBA00008903"/>
    </source>
</evidence>
<dbReference type="SUPFAM" id="SSF51735">
    <property type="entry name" value="NAD(P)-binding Rossmann-fold domains"/>
    <property type="match status" value="1"/>
</dbReference>
<evidence type="ECO:0000313" key="3">
    <source>
        <dbReference type="Proteomes" id="UP001597119"/>
    </source>
</evidence>
<dbReference type="InterPro" id="IPR036291">
    <property type="entry name" value="NAD(P)-bd_dom_sf"/>
</dbReference>
<dbReference type="PANTHER" id="PTHR13812:SF19">
    <property type="entry name" value="KETIMINE REDUCTASE MU-CRYSTALLIN"/>
    <property type="match status" value="1"/>
</dbReference>
<keyword evidence="3" id="KW-1185">Reference proteome</keyword>
<reference evidence="2 3" key="1">
    <citation type="journal article" date="2019" name="Int. J. Syst. Evol. Microbiol.">
        <title>The Global Catalogue of Microorganisms (GCM) 10K type strain sequencing project: providing services to taxonomists for standard genome sequencing and annotation.</title>
        <authorList>
            <consortium name="The Broad Institute Genomics Platform"/>
            <consortium name="The Broad Institute Genome Sequencing Center for Infectious Disease"/>
            <person name="Wu L."/>
            <person name="Ma J."/>
        </authorList>
    </citation>
    <scope>NUCLEOTIDE SEQUENCE [LARGE SCALE GENOMIC DNA]</scope>
    <source>
        <strain evidence="2 3">CGMCC 1.12125</strain>
    </source>
</reference>
<proteinExistence type="inferred from homology"/>
<dbReference type="RefSeq" id="WP_247373238.1">
    <property type="nucleotide sequence ID" value="NZ_JALLGV010000001.1"/>
</dbReference>
<dbReference type="PIRSF" id="PIRSF001439">
    <property type="entry name" value="CryM"/>
    <property type="match status" value="1"/>
</dbReference>
<dbReference type="AlphaFoldDB" id="A0ABD6CBW2"/>
<name>A0ABD6CBW2_9EURY</name>
<dbReference type="Proteomes" id="UP001597119">
    <property type="component" value="Unassembled WGS sequence"/>
</dbReference>
<accession>A0ABD6CBW2</accession>
<dbReference type="PANTHER" id="PTHR13812">
    <property type="entry name" value="KETIMINE REDUCTASE MU-CRYSTALLIN"/>
    <property type="match status" value="1"/>
</dbReference>
<comment type="caution">
    <text evidence="2">The sequence shown here is derived from an EMBL/GenBank/DDBJ whole genome shotgun (WGS) entry which is preliminary data.</text>
</comment>
<dbReference type="EMBL" id="JBHUDJ010000003">
    <property type="protein sequence ID" value="MFD1587511.1"/>
    <property type="molecule type" value="Genomic_DNA"/>
</dbReference>